<evidence type="ECO:0000313" key="2">
    <source>
        <dbReference type="EMBL" id="MCM6762604.1"/>
    </source>
</evidence>
<dbReference type="Pfam" id="PF19581">
    <property type="entry name" value="Glyoxalase_7"/>
    <property type="match status" value="1"/>
</dbReference>
<dbReference type="Proteomes" id="UP001155240">
    <property type="component" value="Unassembled WGS sequence"/>
</dbReference>
<keyword evidence="3" id="KW-1185">Reference proteome</keyword>
<reference evidence="2" key="1">
    <citation type="submission" date="2022-06" db="EMBL/GenBank/DDBJ databases">
        <title>Whole genome shotgun sequencing (WGS) of Rathayibacter sp. ZW T2_19, isolated from stored onions (Allium cepa).</title>
        <authorList>
            <person name="Stoll D.A."/>
            <person name="Huch M."/>
        </authorList>
    </citation>
    <scope>NUCLEOTIDE SEQUENCE</scope>
    <source>
        <strain evidence="2">ZW T2_19</strain>
    </source>
</reference>
<sequence>METRRRARDQPLPGEPLRLEAVRMEAAVPILRIFSVAKAGEFYVDYLGFTVDWEHRAGRDAPLYLQVSRSGLRLHLSEHHRDGSPGAALHVSLRGVRELHAELDAKSYPYLNPRITRSPFGFSLEVIDPFGNQLRFAEAVPEPTSA</sequence>
<accession>A0A9X2E168</accession>
<dbReference type="SUPFAM" id="SSF54593">
    <property type="entry name" value="Glyoxalase/Bleomycin resistance protein/Dihydroxybiphenyl dioxygenase"/>
    <property type="match status" value="1"/>
</dbReference>
<dbReference type="RefSeq" id="WP_251945363.1">
    <property type="nucleotide sequence ID" value="NZ_JAMRYM010000032.1"/>
</dbReference>
<keyword evidence="1" id="KW-0046">Antibiotic resistance</keyword>
<dbReference type="Gene3D" id="3.10.180.10">
    <property type="entry name" value="2,3-Dihydroxybiphenyl 1,2-Dioxygenase, domain 1"/>
    <property type="match status" value="1"/>
</dbReference>
<protein>
    <submittedName>
        <fullName evidence="2">VOC family protein</fullName>
    </submittedName>
</protein>
<dbReference type="InterPro" id="IPR000335">
    <property type="entry name" value="Bleomycin-R"/>
</dbReference>
<organism evidence="2 3">
    <name type="scientific">Rathayibacter rubneri</name>
    <dbReference type="NCBI Taxonomy" id="2950106"/>
    <lineage>
        <taxon>Bacteria</taxon>
        <taxon>Bacillati</taxon>
        <taxon>Actinomycetota</taxon>
        <taxon>Actinomycetes</taxon>
        <taxon>Micrococcales</taxon>
        <taxon>Microbacteriaceae</taxon>
        <taxon>Rathayibacter</taxon>
    </lineage>
</organism>
<evidence type="ECO:0000313" key="3">
    <source>
        <dbReference type="Proteomes" id="UP001155240"/>
    </source>
</evidence>
<name>A0A9X2E168_9MICO</name>
<comment type="caution">
    <text evidence="2">The sequence shown here is derived from an EMBL/GenBank/DDBJ whole genome shotgun (WGS) entry which is preliminary data.</text>
</comment>
<dbReference type="InterPro" id="IPR029068">
    <property type="entry name" value="Glyas_Bleomycin-R_OHBP_Dase"/>
</dbReference>
<dbReference type="AlphaFoldDB" id="A0A9X2E168"/>
<proteinExistence type="predicted"/>
<dbReference type="EMBL" id="JAMRYM010000032">
    <property type="protein sequence ID" value="MCM6762604.1"/>
    <property type="molecule type" value="Genomic_DNA"/>
</dbReference>
<evidence type="ECO:0000256" key="1">
    <source>
        <dbReference type="ARBA" id="ARBA00023251"/>
    </source>
</evidence>
<dbReference type="GO" id="GO:0046677">
    <property type="term" value="P:response to antibiotic"/>
    <property type="evidence" value="ECO:0007669"/>
    <property type="project" value="UniProtKB-KW"/>
</dbReference>
<gene>
    <name evidence="2" type="ORF">NB037_09280</name>
</gene>
<dbReference type="CDD" id="cd08349">
    <property type="entry name" value="BLMA_like"/>
    <property type="match status" value="1"/>
</dbReference>